<dbReference type="Gene3D" id="2.60.40.420">
    <property type="entry name" value="Cupredoxins - blue copper proteins"/>
    <property type="match status" value="1"/>
</dbReference>
<name>A0A0C3GK53_OIDMZ</name>
<feature type="region of interest" description="Disordered" evidence="1">
    <location>
        <begin position="150"/>
        <end position="190"/>
    </location>
</feature>
<dbReference type="InterPro" id="IPR008972">
    <property type="entry name" value="Cupredoxin"/>
</dbReference>
<gene>
    <name evidence="3" type="ORF">OIDMADRAFT_170258</name>
</gene>
<reference evidence="4" key="2">
    <citation type="submission" date="2015-01" db="EMBL/GenBank/DDBJ databases">
        <title>Evolutionary Origins and Diversification of the Mycorrhizal Mutualists.</title>
        <authorList>
            <consortium name="DOE Joint Genome Institute"/>
            <consortium name="Mycorrhizal Genomics Consortium"/>
            <person name="Kohler A."/>
            <person name="Kuo A."/>
            <person name="Nagy L.G."/>
            <person name="Floudas D."/>
            <person name="Copeland A."/>
            <person name="Barry K.W."/>
            <person name="Cichocki N."/>
            <person name="Veneault-Fourrey C."/>
            <person name="LaButti K."/>
            <person name="Lindquist E.A."/>
            <person name="Lipzen A."/>
            <person name="Lundell T."/>
            <person name="Morin E."/>
            <person name="Murat C."/>
            <person name="Riley R."/>
            <person name="Ohm R."/>
            <person name="Sun H."/>
            <person name="Tunlid A."/>
            <person name="Henrissat B."/>
            <person name="Grigoriev I.V."/>
            <person name="Hibbett D.S."/>
            <person name="Martin F."/>
        </authorList>
    </citation>
    <scope>NUCLEOTIDE SEQUENCE [LARGE SCALE GENOMIC DNA]</scope>
    <source>
        <strain evidence="4">Zn</strain>
    </source>
</reference>
<dbReference type="Proteomes" id="UP000054321">
    <property type="component" value="Unassembled WGS sequence"/>
</dbReference>
<feature type="chain" id="PRO_5002164914" description="Phytocyanin domain-containing protein" evidence="2">
    <location>
        <begin position="20"/>
        <end position="218"/>
    </location>
</feature>
<evidence type="ECO:0000313" key="3">
    <source>
        <dbReference type="EMBL" id="KIM96530.1"/>
    </source>
</evidence>
<dbReference type="PANTHER" id="PTHR34883:SF15">
    <property type="entry name" value="EXTRACELLULAR SERINE-RICH PROTEIN"/>
    <property type="match status" value="1"/>
</dbReference>
<keyword evidence="4" id="KW-1185">Reference proteome</keyword>
<dbReference type="PANTHER" id="PTHR34883">
    <property type="entry name" value="SERINE-RICH PROTEIN, PUTATIVE-RELATED-RELATED"/>
    <property type="match status" value="1"/>
</dbReference>
<dbReference type="EMBL" id="KN832884">
    <property type="protein sequence ID" value="KIM96530.1"/>
    <property type="molecule type" value="Genomic_DNA"/>
</dbReference>
<organism evidence="3 4">
    <name type="scientific">Oidiodendron maius (strain Zn)</name>
    <dbReference type="NCBI Taxonomy" id="913774"/>
    <lineage>
        <taxon>Eukaryota</taxon>
        <taxon>Fungi</taxon>
        <taxon>Dikarya</taxon>
        <taxon>Ascomycota</taxon>
        <taxon>Pezizomycotina</taxon>
        <taxon>Leotiomycetes</taxon>
        <taxon>Leotiomycetes incertae sedis</taxon>
        <taxon>Myxotrichaceae</taxon>
        <taxon>Oidiodendron</taxon>
    </lineage>
</organism>
<reference evidence="3 4" key="1">
    <citation type="submission" date="2014-04" db="EMBL/GenBank/DDBJ databases">
        <authorList>
            <consortium name="DOE Joint Genome Institute"/>
            <person name="Kuo A."/>
            <person name="Martino E."/>
            <person name="Perotto S."/>
            <person name="Kohler A."/>
            <person name="Nagy L.G."/>
            <person name="Floudas D."/>
            <person name="Copeland A."/>
            <person name="Barry K.W."/>
            <person name="Cichocki N."/>
            <person name="Veneault-Fourrey C."/>
            <person name="LaButti K."/>
            <person name="Lindquist E.A."/>
            <person name="Lipzen A."/>
            <person name="Lundell T."/>
            <person name="Morin E."/>
            <person name="Murat C."/>
            <person name="Sun H."/>
            <person name="Tunlid A."/>
            <person name="Henrissat B."/>
            <person name="Grigoriev I.V."/>
            <person name="Hibbett D.S."/>
            <person name="Martin F."/>
            <person name="Nordberg H.P."/>
            <person name="Cantor M.N."/>
            <person name="Hua S.X."/>
        </authorList>
    </citation>
    <scope>NUCLEOTIDE SEQUENCE [LARGE SCALE GENOMIC DNA]</scope>
    <source>
        <strain evidence="3 4">Zn</strain>
    </source>
</reference>
<dbReference type="InterPro" id="IPR052953">
    <property type="entry name" value="Ser-rich/MCO-related"/>
</dbReference>
<dbReference type="InParanoid" id="A0A0C3GK53"/>
<accession>A0A0C3GK53</accession>
<dbReference type="CDD" id="cd00920">
    <property type="entry name" value="Cupredoxin"/>
    <property type="match status" value="1"/>
</dbReference>
<evidence type="ECO:0000256" key="2">
    <source>
        <dbReference type="SAM" id="SignalP"/>
    </source>
</evidence>
<protein>
    <recommendedName>
        <fullName evidence="5">Phytocyanin domain-containing protein</fullName>
    </recommendedName>
</protein>
<evidence type="ECO:0000313" key="4">
    <source>
        <dbReference type="Proteomes" id="UP000054321"/>
    </source>
</evidence>
<sequence>MRFPSSLPYLVSFVSAAAATTHDVNVGNDLKTLEGLRYSPNVTTAAVGDTVVFHFWPGPHDVVQGDYNSPCNPLKDAFYSGFIQPASSSGEADQVFTITINDTNPIWIYCSETAHCQNGMVAVINPPASGDSLSAFVAAAAKTQNSTAPAKVQGGVISTNDNSTATSTSTSSSTSTPTSSSPAATSSTSGAADIAGKSTVINLISACLAVGICWAGLV</sequence>
<dbReference type="OrthoDB" id="5415867at2759"/>
<feature type="compositionally biased region" description="Low complexity" evidence="1">
    <location>
        <begin position="163"/>
        <end position="189"/>
    </location>
</feature>
<dbReference type="SUPFAM" id="SSF49503">
    <property type="entry name" value="Cupredoxins"/>
    <property type="match status" value="1"/>
</dbReference>
<dbReference type="AlphaFoldDB" id="A0A0C3GK53"/>
<evidence type="ECO:0008006" key="5">
    <source>
        <dbReference type="Google" id="ProtNLM"/>
    </source>
</evidence>
<evidence type="ECO:0000256" key="1">
    <source>
        <dbReference type="SAM" id="MobiDB-lite"/>
    </source>
</evidence>
<dbReference type="STRING" id="913774.A0A0C3GK53"/>
<proteinExistence type="predicted"/>
<keyword evidence="2" id="KW-0732">Signal</keyword>
<feature type="signal peptide" evidence="2">
    <location>
        <begin position="1"/>
        <end position="19"/>
    </location>
</feature>
<dbReference type="HOGENOM" id="CLU_053381_4_2_1"/>